<evidence type="ECO:0000259" key="11">
    <source>
        <dbReference type="PROSITE" id="PS50109"/>
    </source>
</evidence>
<dbReference type="OrthoDB" id="9806995at2"/>
<evidence type="ECO:0000256" key="8">
    <source>
        <dbReference type="ARBA" id="ARBA00023012"/>
    </source>
</evidence>
<dbReference type="InterPro" id="IPR005467">
    <property type="entry name" value="His_kinase_dom"/>
</dbReference>
<evidence type="ECO:0000256" key="6">
    <source>
        <dbReference type="ARBA" id="ARBA00022777"/>
    </source>
</evidence>
<keyword evidence="7" id="KW-0067">ATP-binding</keyword>
<dbReference type="Pfam" id="PF02518">
    <property type="entry name" value="HATPase_c"/>
    <property type="match status" value="1"/>
</dbReference>
<feature type="transmembrane region" description="Helical" evidence="9">
    <location>
        <begin position="244"/>
        <end position="262"/>
    </location>
</feature>
<keyword evidence="9" id="KW-0472">Membrane</keyword>
<dbReference type="GO" id="GO:0005524">
    <property type="term" value="F:ATP binding"/>
    <property type="evidence" value="ECO:0007669"/>
    <property type="project" value="UniProtKB-KW"/>
</dbReference>
<dbReference type="Proteomes" id="UP000186720">
    <property type="component" value="Unassembled WGS sequence"/>
</dbReference>
<evidence type="ECO:0000256" key="9">
    <source>
        <dbReference type="SAM" id="Phobius"/>
    </source>
</evidence>
<reference evidence="12 13" key="1">
    <citation type="submission" date="2016-11" db="EMBL/GenBank/DDBJ databases">
        <title>Whole Genome Sequencing of Mucilaginibacter polytrichastri RG4-7(T) isolated from the moss sample.</title>
        <authorList>
            <person name="Li Y."/>
        </authorList>
    </citation>
    <scope>NUCLEOTIDE SEQUENCE [LARGE SCALE GENOMIC DNA]</scope>
    <source>
        <strain evidence="12 13">RG4-7</strain>
    </source>
</reference>
<feature type="transmembrane region" description="Helical" evidence="9">
    <location>
        <begin position="300"/>
        <end position="324"/>
    </location>
</feature>
<feature type="chain" id="PRO_5010239593" description="histidine kinase" evidence="10">
    <location>
        <begin position="21"/>
        <end position="712"/>
    </location>
</feature>
<dbReference type="Gene3D" id="2.60.40.2380">
    <property type="match status" value="1"/>
</dbReference>
<keyword evidence="6" id="KW-0418">Kinase</keyword>
<dbReference type="InterPro" id="IPR003661">
    <property type="entry name" value="HisK_dim/P_dom"/>
</dbReference>
<comment type="caution">
    <text evidence="12">The sequence shown here is derived from an EMBL/GenBank/DDBJ whole genome shotgun (WGS) entry which is preliminary data.</text>
</comment>
<dbReference type="PROSITE" id="PS50109">
    <property type="entry name" value="HIS_KIN"/>
    <property type="match status" value="1"/>
</dbReference>
<dbReference type="SMART" id="SM00388">
    <property type="entry name" value="HisKA"/>
    <property type="match status" value="1"/>
</dbReference>
<feature type="transmembrane region" description="Helical" evidence="9">
    <location>
        <begin position="364"/>
        <end position="381"/>
    </location>
</feature>
<dbReference type="PANTHER" id="PTHR43065">
    <property type="entry name" value="SENSOR HISTIDINE KINASE"/>
    <property type="match status" value="1"/>
</dbReference>
<comment type="catalytic activity">
    <reaction evidence="1">
        <text>ATP + protein L-histidine = ADP + protein N-phospho-L-histidine.</text>
        <dbReference type="EC" id="2.7.13.3"/>
    </reaction>
</comment>
<feature type="transmembrane region" description="Helical" evidence="9">
    <location>
        <begin position="274"/>
        <end position="294"/>
    </location>
</feature>
<dbReference type="InterPro" id="IPR011623">
    <property type="entry name" value="7TMR_DISM_rcpt_extracell_dom1"/>
</dbReference>
<name>A0A1Q5ZZP0_9SPHI</name>
<evidence type="ECO:0000313" key="13">
    <source>
        <dbReference type="Proteomes" id="UP000186720"/>
    </source>
</evidence>
<evidence type="ECO:0000256" key="7">
    <source>
        <dbReference type="ARBA" id="ARBA00022840"/>
    </source>
</evidence>
<keyword evidence="5" id="KW-0547">Nucleotide-binding</keyword>
<feature type="transmembrane region" description="Helical" evidence="9">
    <location>
        <begin position="209"/>
        <end position="229"/>
    </location>
</feature>
<gene>
    <name evidence="12" type="ORF">RG47T_2692</name>
</gene>
<protein>
    <recommendedName>
        <fullName evidence="2">histidine kinase</fullName>
        <ecNumber evidence="2">2.7.13.3</ecNumber>
    </recommendedName>
</protein>
<evidence type="ECO:0000313" key="12">
    <source>
        <dbReference type="EMBL" id="OKS87233.1"/>
    </source>
</evidence>
<dbReference type="InterPro" id="IPR003594">
    <property type="entry name" value="HATPase_dom"/>
</dbReference>
<dbReference type="PANTHER" id="PTHR43065:SF10">
    <property type="entry name" value="PEROXIDE STRESS-ACTIVATED HISTIDINE KINASE MAK3"/>
    <property type="match status" value="1"/>
</dbReference>
<dbReference type="InterPro" id="IPR004358">
    <property type="entry name" value="Sig_transdc_His_kin-like_C"/>
</dbReference>
<evidence type="ECO:0000256" key="2">
    <source>
        <dbReference type="ARBA" id="ARBA00012438"/>
    </source>
</evidence>
<dbReference type="Gene3D" id="1.10.287.130">
    <property type="match status" value="1"/>
</dbReference>
<dbReference type="GO" id="GO:0000155">
    <property type="term" value="F:phosphorelay sensor kinase activity"/>
    <property type="evidence" value="ECO:0007669"/>
    <property type="project" value="InterPro"/>
</dbReference>
<dbReference type="SUPFAM" id="SSF47384">
    <property type="entry name" value="Homodimeric domain of signal transducing histidine kinase"/>
    <property type="match status" value="1"/>
</dbReference>
<feature type="transmembrane region" description="Helical" evidence="9">
    <location>
        <begin position="181"/>
        <end position="202"/>
    </location>
</feature>
<dbReference type="AlphaFoldDB" id="A0A1Q5ZZP0"/>
<dbReference type="Gene3D" id="3.30.565.10">
    <property type="entry name" value="Histidine kinase-like ATPase, C-terminal domain"/>
    <property type="match status" value="1"/>
</dbReference>
<dbReference type="STRING" id="1302689.RG47T_2692"/>
<keyword evidence="9" id="KW-0812">Transmembrane</keyword>
<keyword evidence="8" id="KW-0902">Two-component regulatory system</keyword>
<dbReference type="Pfam" id="PF07695">
    <property type="entry name" value="7TMR-DISM_7TM"/>
    <property type="match status" value="1"/>
</dbReference>
<feature type="signal peptide" evidence="10">
    <location>
        <begin position="1"/>
        <end position="20"/>
    </location>
</feature>
<dbReference type="SMART" id="SM00387">
    <property type="entry name" value="HATPase_c"/>
    <property type="match status" value="1"/>
</dbReference>
<dbReference type="SUPFAM" id="SSF55874">
    <property type="entry name" value="ATPase domain of HSP90 chaperone/DNA topoisomerase II/histidine kinase"/>
    <property type="match status" value="1"/>
</dbReference>
<organism evidence="12 13">
    <name type="scientific">Mucilaginibacter polytrichastri</name>
    <dbReference type="NCBI Taxonomy" id="1302689"/>
    <lineage>
        <taxon>Bacteria</taxon>
        <taxon>Pseudomonadati</taxon>
        <taxon>Bacteroidota</taxon>
        <taxon>Sphingobacteriia</taxon>
        <taxon>Sphingobacteriales</taxon>
        <taxon>Sphingobacteriaceae</taxon>
        <taxon>Mucilaginibacter</taxon>
    </lineage>
</organism>
<keyword evidence="9" id="KW-1133">Transmembrane helix</keyword>
<evidence type="ECO:0000256" key="4">
    <source>
        <dbReference type="ARBA" id="ARBA00022679"/>
    </source>
</evidence>
<keyword evidence="10" id="KW-0732">Signal</keyword>
<keyword evidence="4" id="KW-0808">Transferase</keyword>
<dbReference type="EC" id="2.7.13.3" evidence="2"/>
<dbReference type="RefSeq" id="WP_074489885.1">
    <property type="nucleotide sequence ID" value="NZ_FPAM01000015.1"/>
</dbReference>
<feature type="transmembrane region" description="Helical" evidence="9">
    <location>
        <begin position="331"/>
        <end position="349"/>
    </location>
</feature>
<evidence type="ECO:0000256" key="1">
    <source>
        <dbReference type="ARBA" id="ARBA00000085"/>
    </source>
</evidence>
<keyword evidence="3" id="KW-0597">Phosphoprotein</keyword>
<dbReference type="InterPro" id="IPR036097">
    <property type="entry name" value="HisK_dim/P_sf"/>
</dbReference>
<sequence>MSRFIVLLLLLIQFTTTAFAIDTLKVNEGDAKFIANNYYTLLNDPEGTYNIQDVANSKKFHHSDQPIPFVDYSTKVIWLKLALKNNTTQPFIPFSITSSVIDDFDLYFRYPNSNKFVHLRTDAPHYNLNQLEQNLIHINCIIYPDSTRTIFLRVKSNLNTVIPIQVYSANEFLQSVSMQNIAMGGFIGIIIIMAIYNLLLLIIVKDISYLYYVSYIIFLGLNQILLKGYGTNFISGNKSVINDIVIPLTRIFFGYSILMFVYEFLHIRRNGKALNLFFLLLFLLYTSPLLAIVIGNTHLAYNLISISALTISVSLIIIGTTLYLEGFKPAKFFMFGWTFFFLSIISSVARNQGLIQYNTFTGNIILYGSALELILFSVALADKINFYRRQKNESQMASLAIALENERLITEQNLILENMVNARTRELIASNLNLSKSIENQQAAQRQLVDTEKMASLGQLTAGIAHEINNPINFVSSNVNPLRLDFIEVFNLIDKYIALENEPHNEELRKLVINYRNQIDIKYIQQEILTLLEGIEEGANRTTEIVDSLRTFSRTDEQSLRMADINKAVLNTLVILRSTTPAYIAITPVLNKLPLINCYPGKIGQVLINLITNAIQAIKSKSIHYHESISITTNDHVDYISVEVSDTGPGIPDGVKQRMYEPFFTTKDVGEGTGLGLSIVFGIIEKHKGTIDVLSDAESGTSFLIKLPKNLV</sequence>
<keyword evidence="13" id="KW-1185">Reference proteome</keyword>
<dbReference type="InterPro" id="IPR036890">
    <property type="entry name" value="HATPase_C_sf"/>
</dbReference>
<evidence type="ECO:0000256" key="10">
    <source>
        <dbReference type="SAM" id="SignalP"/>
    </source>
</evidence>
<accession>A0A1Q5ZZP0</accession>
<evidence type="ECO:0000256" key="3">
    <source>
        <dbReference type="ARBA" id="ARBA00022553"/>
    </source>
</evidence>
<dbReference type="Pfam" id="PF07696">
    <property type="entry name" value="7TMR-DISMED2"/>
    <property type="match status" value="1"/>
</dbReference>
<evidence type="ECO:0000256" key="5">
    <source>
        <dbReference type="ARBA" id="ARBA00022741"/>
    </source>
</evidence>
<feature type="domain" description="Histidine kinase" evidence="11">
    <location>
        <begin position="463"/>
        <end position="711"/>
    </location>
</feature>
<dbReference type="CDD" id="cd00082">
    <property type="entry name" value="HisKA"/>
    <property type="match status" value="1"/>
</dbReference>
<dbReference type="PRINTS" id="PR00344">
    <property type="entry name" value="BCTRLSENSOR"/>
</dbReference>
<dbReference type="EMBL" id="MPPL01000001">
    <property type="protein sequence ID" value="OKS87233.1"/>
    <property type="molecule type" value="Genomic_DNA"/>
</dbReference>
<proteinExistence type="predicted"/>
<dbReference type="InterPro" id="IPR011622">
    <property type="entry name" value="7TMR_DISM_rcpt_extracell_dom2"/>
</dbReference>